<comment type="caution">
    <text evidence="2">The sequence shown here is derived from an EMBL/GenBank/DDBJ whole genome shotgun (WGS) entry which is preliminary data.</text>
</comment>
<dbReference type="AlphaFoldDB" id="A0A8H3FHF2"/>
<feature type="compositionally biased region" description="Basic and acidic residues" evidence="1">
    <location>
        <begin position="231"/>
        <end position="241"/>
    </location>
</feature>
<reference evidence="2" key="1">
    <citation type="submission" date="2021-03" db="EMBL/GenBank/DDBJ databases">
        <authorList>
            <person name="Tagirdzhanova G."/>
        </authorList>
    </citation>
    <scope>NUCLEOTIDE SEQUENCE</scope>
</reference>
<feature type="compositionally biased region" description="Low complexity" evidence="1">
    <location>
        <begin position="514"/>
        <end position="526"/>
    </location>
</feature>
<feature type="compositionally biased region" description="Polar residues" evidence="1">
    <location>
        <begin position="469"/>
        <end position="485"/>
    </location>
</feature>
<accession>A0A8H3FHF2</accession>
<keyword evidence="3" id="KW-1185">Reference proteome</keyword>
<feature type="compositionally biased region" description="Basic and acidic residues" evidence="1">
    <location>
        <begin position="702"/>
        <end position="719"/>
    </location>
</feature>
<dbReference type="InterPro" id="IPR013240">
    <property type="entry name" value="DNA-dir_RNA_pol1_su_RPA34"/>
</dbReference>
<dbReference type="PANTHER" id="PTHR28155:SF1">
    <property type="entry name" value="DNA-DIRECTED RNA POLYMERASE I SUBUNIT RPA34.5-DOMAIN-CONTAINING PROTEIN"/>
    <property type="match status" value="1"/>
</dbReference>
<gene>
    <name evidence="2" type="ORF">HETSPECPRED_005353</name>
</gene>
<dbReference type="Proteomes" id="UP000664521">
    <property type="component" value="Unassembled WGS sequence"/>
</dbReference>
<evidence type="ECO:0000313" key="2">
    <source>
        <dbReference type="EMBL" id="CAF9923549.1"/>
    </source>
</evidence>
<feature type="compositionally biased region" description="Polar residues" evidence="1">
    <location>
        <begin position="650"/>
        <end position="663"/>
    </location>
</feature>
<organism evidence="2 3">
    <name type="scientific">Heterodermia speciosa</name>
    <dbReference type="NCBI Taxonomy" id="116794"/>
    <lineage>
        <taxon>Eukaryota</taxon>
        <taxon>Fungi</taxon>
        <taxon>Dikarya</taxon>
        <taxon>Ascomycota</taxon>
        <taxon>Pezizomycotina</taxon>
        <taxon>Lecanoromycetes</taxon>
        <taxon>OSLEUM clade</taxon>
        <taxon>Lecanoromycetidae</taxon>
        <taxon>Caliciales</taxon>
        <taxon>Physciaceae</taxon>
        <taxon>Heterodermia</taxon>
    </lineage>
</organism>
<protein>
    <submittedName>
        <fullName evidence="2">Uncharacterized protein</fullName>
    </submittedName>
</protein>
<dbReference type="OrthoDB" id="76224at2759"/>
<proteinExistence type="predicted"/>
<feature type="compositionally biased region" description="Low complexity" evidence="1">
    <location>
        <begin position="215"/>
        <end position="230"/>
    </location>
</feature>
<sequence length="758" mass="81091">MSGLKKLATKSATKTSKKSAPAIAKSFKSAEFIQDSEDEEVGNVATKHRTTSAKRNLQEPSPGEIKASLKGRSALVERARKPPSSALNADDGDSDSLSNSEGESYSGSPEINGSVGSQSMRPAKRSSSTSSSSPEMKSPSSDASGTETSADDVEEISTPTPAGRRKVDPMSKARLDKHKQRAPVTEISSQRNSSVEDLENTEASQNESDNETEGSSEGQSGSGSSESGSNEEPRPVTRKESTVQPTILPYVPPPGFDAATISSNAPASHTELFSSSNLQGKQIWHITVPSSVPIGFITSVAKKSVQDGSAVLSYGGADYGLISEAENLGENPALLLPSDEDSRYRSDGTKITQTLHLRQLVRLSSIAHDIGAEDAGTQVGGTVHLRKPYEKPVPEQPQGLKMRYRPIGVPDSDNSDVESTTRQAPKVPEFRVPGSTKKRKRNEATDVEGDEATSPKKKTFKSNTSTKSAMSATSGSSANRTLQKSKSSRGEAHKSGQANPSIHPTPQSKTNQKPSTTIESPTSSEPMKPENNDHITTTAQEKVSSPTKEEPAKKTKRKRDRDLLSSNPKSDPTPHPTPSSTKASPVKLTPNDPPNNAHVPPPTNGTTSSHPTTEAPKPKKKKTKGQNIPKKNAKPTLVPPTEGHAPERSPATTLFSIKPQTNALPKKQHRKHKSTTHTTASTAAPPSTTATTIKTSQTLSHSNDHIPHKEEEKKSEIKAPGKLSKKSKIPGETVEQRRERRAEKHKKREEAARGLGEG</sequence>
<feature type="compositionally biased region" description="Polar residues" evidence="1">
    <location>
        <begin position="496"/>
        <end position="513"/>
    </location>
</feature>
<dbReference type="GO" id="GO:0006360">
    <property type="term" value="P:transcription by RNA polymerase I"/>
    <property type="evidence" value="ECO:0007669"/>
    <property type="project" value="InterPro"/>
</dbReference>
<feature type="region of interest" description="Disordered" evidence="1">
    <location>
        <begin position="1"/>
        <end position="251"/>
    </location>
</feature>
<feature type="compositionally biased region" description="Low complexity" evidence="1">
    <location>
        <begin position="676"/>
        <end position="696"/>
    </location>
</feature>
<dbReference type="PANTHER" id="PTHR28155">
    <property type="entry name" value="ACR243WP"/>
    <property type="match status" value="1"/>
</dbReference>
<feature type="region of interest" description="Disordered" evidence="1">
    <location>
        <begin position="388"/>
        <end position="758"/>
    </location>
</feature>
<name>A0A8H3FHF2_9LECA</name>
<feature type="compositionally biased region" description="Basic residues" evidence="1">
    <location>
        <begin position="666"/>
        <end position="675"/>
    </location>
</feature>
<evidence type="ECO:0000256" key="1">
    <source>
        <dbReference type="SAM" id="MobiDB-lite"/>
    </source>
</evidence>
<dbReference type="EMBL" id="CAJPDS010000033">
    <property type="protein sequence ID" value="CAF9923549.1"/>
    <property type="molecule type" value="Genomic_DNA"/>
</dbReference>
<feature type="compositionally biased region" description="Polar residues" evidence="1">
    <location>
        <begin position="534"/>
        <end position="546"/>
    </location>
</feature>
<feature type="compositionally biased region" description="Low complexity" evidence="1">
    <location>
        <begin position="119"/>
        <end position="144"/>
    </location>
</feature>
<feature type="compositionally biased region" description="Low complexity" evidence="1">
    <location>
        <begin position="1"/>
        <end position="30"/>
    </location>
</feature>
<dbReference type="InterPro" id="IPR053263">
    <property type="entry name" value="Euk_RPA34_RNAP_subunit"/>
</dbReference>
<evidence type="ECO:0000313" key="3">
    <source>
        <dbReference type="Proteomes" id="UP000664521"/>
    </source>
</evidence>
<feature type="compositionally biased region" description="Polar residues" evidence="1">
    <location>
        <begin position="95"/>
        <end position="118"/>
    </location>
</feature>
<feature type="compositionally biased region" description="Polar residues" evidence="1">
    <location>
        <begin position="186"/>
        <end position="207"/>
    </location>
</feature>
<feature type="compositionally biased region" description="Basic and acidic residues" evidence="1">
    <location>
        <begin position="165"/>
        <end position="174"/>
    </location>
</feature>
<feature type="compositionally biased region" description="Basic and acidic residues" evidence="1">
    <location>
        <begin position="734"/>
        <end position="752"/>
    </location>
</feature>
<dbReference type="Pfam" id="PF08208">
    <property type="entry name" value="RNA_polI_A34"/>
    <property type="match status" value="1"/>
</dbReference>